<dbReference type="PANTHER" id="PTHR47073">
    <property type="entry name" value="PROTEIN ANTI-SILENCING 1"/>
    <property type="match status" value="1"/>
</dbReference>
<evidence type="ECO:0000259" key="4">
    <source>
        <dbReference type="PROSITE" id="PS51038"/>
    </source>
</evidence>
<dbReference type="Pfam" id="PF01426">
    <property type="entry name" value="BAH"/>
    <property type="match status" value="1"/>
</dbReference>
<feature type="domain" description="RRM" evidence="3">
    <location>
        <begin position="383"/>
        <end position="466"/>
    </location>
</feature>
<dbReference type="CDD" id="cd00590">
    <property type="entry name" value="RRM_SF"/>
    <property type="match status" value="1"/>
</dbReference>
<dbReference type="FunFam" id="2.30.30.490:FF:000017">
    <property type="entry name" value="Bromo-adjacent homology (BAH) domain-containing protein"/>
    <property type="match status" value="1"/>
</dbReference>
<dbReference type="EMBL" id="CAMAPE010000057">
    <property type="protein sequence ID" value="CAH9111839.1"/>
    <property type="molecule type" value="Genomic_DNA"/>
</dbReference>
<dbReference type="AlphaFoldDB" id="A0A9P0ZRQ1"/>
<dbReference type="Gene3D" id="2.30.30.490">
    <property type="match status" value="1"/>
</dbReference>
<dbReference type="InterPro" id="IPR012677">
    <property type="entry name" value="Nucleotide-bd_a/b_plait_sf"/>
</dbReference>
<evidence type="ECO:0000313" key="5">
    <source>
        <dbReference type="EMBL" id="CAH9111839.1"/>
    </source>
</evidence>
<comment type="caution">
    <text evidence="5">The sequence shown here is derived from an EMBL/GenBank/DDBJ whole genome shotgun (WGS) entry which is preliminary data.</text>
</comment>
<organism evidence="5 6">
    <name type="scientific">Cuscuta europaea</name>
    <name type="common">European dodder</name>
    <dbReference type="NCBI Taxonomy" id="41803"/>
    <lineage>
        <taxon>Eukaryota</taxon>
        <taxon>Viridiplantae</taxon>
        <taxon>Streptophyta</taxon>
        <taxon>Embryophyta</taxon>
        <taxon>Tracheophyta</taxon>
        <taxon>Spermatophyta</taxon>
        <taxon>Magnoliopsida</taxon>
        <taxon>eudicotyledons</taxon>
        <taxon>Gunneridae</taxon>
        <taxon>Pentapetalae</taxon>
        <taxon>asterids</taxon>
        <taxon>lamiids</taxon>
        <taxon>Solanales</taxon>
        <taxon>Convolvulaceae</taxon>
        <taxon>Cuscuteae</taxon>
        <taxon>Cuscuta</taxon>
        <taxon>Cuscuta subgen. Cuscuta</taxon>
    </lineage>
</organism>
<dbReference type="SUPFAM" id="SSF54928">
    <property type="entry name" value="RNA-binding domain, RBD"/>
    <property type="match status" value="1"/>
</dbReference>
<dbReference type="PROSITE" id="PS51038">
    <property type="entry name" value="BAH"/>
    <property type="match status" value="1"/>
</dbReference>
<feature type="compositionally biased region" description="Low complexity" evidence="2">
    <location>
        <begin position="230"/>
        <end position="243"/>
    </location>
</feature>
<dbReference type="InterPro" id="IPR001025">
    <property type="entry name" value="BAH_dom"/>
</dbReference>
<keyword evidence="6" id="KW-1185">Reference proteome</keyword>
<keyword evidence="1" id="KW-0694">RNA-binding</keyword>
<dbReference type="GO" id="GO:0003723">
    <property type="term" value="F:RNA binding"/>
    <property type="evidence" value="ECO:0007669"/>
    <property type="project" value="UniProtKB-UniRule"/>
</dbReference>
<dbReference type="Proteomes" id="UP001152484">
    <property type="component" value="Unassembled WGS sequence"/>
</dbReference>
<dbReference type="InterPro" id="IPR035979">
    <property type="entry name" value="RBD_domain_sf"/>
</dbReference>
<evidence type="ECO:0000259" key="3">
    <source>
        <dbReference type="PROSITE" id="PS50102"/>
    </source>
</evidence>
<feature type="domain" description="BAH" evidence="4">
    <location>
        <begin position="33"/>
        <end position="158"/>
    </location>
</feature>
<protein>
    <recommendedName>
        <fullName evidence="7">BAH domain-containing protein</fullName>
    </recommendedName>
</protein>
<feature type="region of interest" description="Disordered" evidence="2">
    <location>
        <begin position="199"/>
        <end position="256"/>
    </location>
</feature>
<name>A0A9P0ZRQ1_CUSEU</name>
<accession>A0A9P0ZRQ1</accession>
<dbReference type="InterPro" id="IPR000504">
    <property type="entry name" value="RRM_dom"/>
</dbReference>
<dbReference type="Gene3D" id="3.30.70.330">
    <property type="match status" value="1"/>
</dbReference>
<sequence length="549" mass="61356">MLLTHKGEEKDIQFSWGRKTGVQYYESFTYNGIAYFLYDCVHVECKGDSEPSIGKLVKIFETPTGTRKVRVVWFFRPIEIQNWLGDLQPLSNELFLASGMGQGLSNVIPLEAINGPCSVICTSKDRRNTPPTEEELGNANFIFLRTFDVKSRTLSKKFPDLIANVEVKNYFNQQKKVKPCPAKDEDLDTKSAKAVSVSGLGTAKAKQAQSSRNKSSSSSEIYDNKSYHPTKSSSTGVSGTSLVVKRKHESASGGPNVISLKRIKLGNTSSFPATSPPRKKHGCALDFPYTSIPKKIKLENHSAAGLSHQSKVSQGKDSDDRVVELDHKVRMFPAKAGYLEKKEGVGTDSTIREVVRKPTEDSSKWFIEQPWEKRMLMAQEKGTLVLLGNLDPSFTSADVEAILSDAFNLKVSAKMIHHGTFFSLNSGQAFAIFKSREAANSVISSLKTRCLMLGDGRPLVARMGSLMEPRKPSGFVGHLTIDRVRPQKQRIEMRTSVSTSHYSQNNTIEYEMALEWFVLQERSDRRWKALYESQAKELAELKSKFKTPQ</sequence>
<evidence type="ECO:0000256" key="1">
    <source>
        <dbReference type="PROSITE-ProRule" id="PRU00176"/>
    </source>
</evidence>
<proteinExistence type="predicted"/>
<evidence type="ECO:0000256" key="2">
    <source>
        <dbReference type="SAM" id="MobiDB-lite"/>
    </source>
</evidence>
<reference evidence="5" key="1">
    <citation type="submission" date="2022-07" db="EMBL/GenBank/DDBJ databases">
        <authorList>
            <person name="Macas J."/>
            <person name="Novak P."/>
            <person name="Neumann P."/>
        </authorList>
    </citation>
    <scope>NUCLEOTIDE SEQUENCE</scope>
</reference>
<evidence type="ECO:0008006" key="7">
    <source>
        <dbReference type="Google" id="ProtNLM"/>
    </source>
</evidence>
<evidence type="ECO:0000313" key="6">
    <source>
        <dbReference type="Proteomes" id="UP001152484"/>
    </source>
</evidence>
<dbReference type="OrthoDB" id="1273911at2759"/>
<dbReference type="PROSITE" id="PS50102">
    <property type="entry name" value="RRM"/>
    <property type="match status" value="1"/>
</dbReference>
<dbReference type="SMART" id="SM00439">
    <property type="entry name" value="BAH"/>
    <property type="match status" value="1"/>
</dbReference>
<dbReference type="InterPro" id="IPR043151">
    <property type="entry name" value="BAH_sf"/>
</dbReference>
<feature type="compositionally biased region" description="Low complexity" evidence="2">
    <location>
        <begin position="203"/>
        <end position="219"/>
    </location>
</feature>
<gene>
    <name evidence="5" type="ORF">CEURO_LOCUS19409</name>
</gene>
<dbReference type="GO" id="GO:0003682">
    <property type="term" value="F:chromatin binding"/>
    <property type="evidence" value="ECO:0007669"/>
    <property type="project" value="InterPro"/>
</dbReference>
<dbReference type="PANTHER" id="PTHR47073:SF2">
    <property type="entry name" value="PROTEIN ANTI-SILENCING 1"/>
    <property type="match status" value="1"/>
</dbReference>